<dbReference type="PANTHER" id="PTHR42850">
    <property type="entry name" value="METALLOPHOSPHOESTERASE"/>
    <property type="match status" value="1"/>
</dbReference>
<feature type="domain" description="Calcineurin-like phosphoesterase" evidence="1">
    <location>
        <begin position="1"/>
        <end position="174"/>
    </location>
</feature>
<sequence length="215" mass="25349">MRYFIIGDIHGCFHTFKNMLEKHWNHNEEILIQLGDLIDRGKKSPQMVEYARELHGNFSEKVFFLRGNHEFEMIEHFTKEPNHNWLRQCGEETLRQYEVANRDCESDVKWMKDLPLFWENDYLFISHAGIAEEASDPFLEDDEYSVIWNRSRLKNIGKLQIIGHTPCRNPSYDENSNSWNIDTAAAYSGYLTGVKIDSLGRVIEFVRGNTDLRDK</sequence>
<proteinExistence type="predicted"/>
<dbReference type="RefSeq" id="WP_204203295.1">
    <property type="nucleotide sequence ID" value="NZ_JAFELM010000028.1"/>
</dbReference>
<dbReference type="InterPro" id="IPR004843">
    <property type="entry name" value="Calcineurin-like_PHP"/>
</dbReference>
<dbReference type="CDD" id="cd00144">
    <property type="entry name" value="MPP_PPP_family"/>
    <property type="match status" value="1"/>
</dbReference>
<gene>
    <name evidence="2" type="ORF">JR050_09695</name>
</gene>
<dbReference type="InterPro" id="IPR050126">
    <property type="entry name" value="Ap4A_hydrolase"/>
</dbReference>
<protein>
    <submittedName>
        <fullName evidence="2">Serine/threonine protein phosphatase</fullName>
    </submittedName>
</protein>
<dbReference type="InterPro" id="IPR029052">
    <property type="entry name" value="Metallo-depent_PP-like"/>
</dbReference>
<name>A0ABS2DHQ6_9BACI</name>
<evidence type="ECO:0000313" key="2">
    <source>
        <dbReference type="EMBL" id="MBM6617941.1"/>
    </source>
</evidence>
<dbReference type="EMBL" id="JAFELM010000028">
    <property type="protein sequence ID" value="MBM6617941.1"/>
    <property type="molecule type" value="Genomic_DNA"/>
</dbReference>
<reference evidence="2 3" key="1">
    <citation type="submission" date="2021-02" db="EMBL/GenBank/DDBJ databases">
        <title>Bacillus sp. RD4P76, an endophyte from a halophyte.</title>
        <authorList>
            <person name="Sun J.-Q."/>
        </authorList>
    </citation>
    <scope>NUCLEOTIDE SEQUENCE [LARGE SCALE GENOMIC DNA]</scope>
    <source>
        <strain evidence="2 3">RD4P76</strain>
    </source>
</reference>
<organism evidence="2 3">
    <name type="scientific">Bacillus suaedaesalsae</name>
    <dbReference type="NCBI Taxonomy" id="2810349"/>
    <lineage>
        <taxon>Bacteria</taxon>
        <taxon>Bacillati</taxon>
        <taxon>Bacillota</taxon>
        <taxon>Bacilli</taxon>
        <taxon>Bacillales</taxon>
        <taxon>Bacillaceae</taxon>
        <taxon>Bacillus</taxon>
    </lineage>
</organism>
<comment type="caution">
    <text evidence="2">The sequence shown here is derived from an EMBL/GenBank/DDBJ whole genome shotgun (WGS) entry which is preliminary data.</text>
</comment>
<dbReference type="SUPFAM" id="SSF56300">
    <property type="entry name" value="Metallo-dependent phosphatases"/>
    <property type="match status" value="1"/>
</dbReference>
<keyword evidence="3" id="KW-1185">Reference proteome</keyword>
<evidence type="ECO:0000259" key="1">
    <source>
        <dbReference type="Pfam" id="PF00149"/>
    </source>
</evidence>
<accession>A0ABS2DHQ6</accession>
<dbReference type="PANTHER" id="PTHR42850:SF4">
    <property type="entry name" value="ZINC-DEPENDENT ENDOPOLYPHOSPHATASE"/>
    <property type="match status" value="1"/>
</dbReference>
<dbReference type="Pfam" id="PF00149">
    <property type="entry name" value="Metallophos"/>
    <property type="match status" value="1"/>
</dbReference>
<dbReference type="Proteomes" id="UP001518925">
    <property type="component" value="Unassembled WGS sequence"/>
</dbReference>
<dbReference type="Gene3D" id="3.60.21.10">
    <property type="match status" value="1"/>
</dbReference>
<evidence type="ECO:0000313" key="3">
    <source>
        <dbReference type="Proteomes" id="UP001518925"/>
    </source>
</evidence>